<accession>A0ABW7YVI1</accession>
<dbReference type="SUPFAM" id="SSF51735">
    <property type="entry name" value="NAD(P)-binding Rossmann-fold domains"/>
    <property type="match status" value="1"/>
</dbReference>
<dbReference type="CDD" id="cd05289">
    <property type="entry name" value="MDR_like_2"/>
    <property type="match status" value="1"/>
</dbReference>
<dbReference type="InterPro" id="IPR013154">
    <property type="entry name" value="ADH-like_N"/>
</dbReference>
<comment type="caution">
    <text evidence="3">The sequence shown here is derived from an EMBL/GenBank/DDBJ whole genome shotgun (WGS) entry which is preliminary data.</text>
</comment>
<evidence type="ECO:0000313" key="3">
    <source>
        <dbReference type="EMBL" id="MFI6499928.1"/>
    </source>
</evidence>
<dbReference type="EC" id="1.-.-.-" evidence="3"/>
<reference evidence="3 4" key="1">
    <citation type="submission" date="2024-10" db="EMBL/GenBank/DDBJ databases">
        <title>The Natural Products Discovery Center: Release of the First 8490 Sequenced Strains for Exploring Actinobacteria Biosynthetic Diversity.</title>
        <authorList>
            <person name="Kalkreuter E."/>
            <person name="Kautsar S.A."/>
            <person name="Yang D."/>
            <person name="Bader C.D."/>
            <person name="Teijaro C.N."/>
            <person name="Fluegel L."/>
            <person name="Davis C.M."/>
            <person name="Simpson J.R."/>
            <person name="Lauterbach L."/>
            <person name="Steele A.D."/>
            <person name="Gui C."/>
            <person name="Meng S."/>
            <person name="Li G."/>
            <person name="Viehrig K."/>
            <person name="Ye F."/>
            <person name="Su P."/>
            <person name="Kiefer A.F."/>
            <person name="Nichols A."/>
            <person name="Cepeda A.J."/>
            <person name="Yan W."/>
            <person name="Fan B."/>
            <person name="Jiang Y."/>
            <person name="Adhikari A."/>
            <person name="Zheng C.-J."/>
            <person name="Schuster L."/>
            <person name="Cowan T.M."/>
            <person name="Smanski M.J."/>
            <person name="Chevrette M.G."/>
            <person name="De Carvalho L.P.S."/>
            <person name="Shen B."/>
        </authorList>
    </citation>
    <scope>NUCLEOTIDE SEQUENCE [LARGE SCALE GENOMIC DNA]</scope>
    <source>
        <strain evidence="3 4">NPDC050545</strain>
    </source>
</reference>
<dbReference type="Gene3D" id="3.90.180.10">
    <property type="entry name" value="Medium-chain alcohol dehydrogenases, catalytic domain"/>
    <property type="match status" value="1"/>
</dbReference>
<name>A0ABW7YVI1_9ACTN</name>
<proteinExistence type="predicted"/>
<dbReference type="Pfam" id="PF13602">
    <property type="entry name" value="ADH_zinc_N_2"/>
    <property type="match status" value="1"/>
</dbReference>
<keyword evidence="1" id="KW-0521">NADP</keyword>
<sequence length="306" mass="31523">MRAIAISGFGQEPELMTLPIPAPGPDDVLVRLHAAGLNPIDWKIADGSFRTSTEDFPLVLGIDGAGVVDKVGPAVTAFRPGDEVYGQFRGSYADYALATPVLAPMPKGMIFSQAAAVPIATTTAYNMVETAKVVPGQIVLVSGATGGVGQQAVQFAVGAGATVIATATADMAEHMRRLGAAELVDHTLRPVAEQVLALHPGGIDAVLDLVSADPVALTELAQTVRPGGTVVTTLFSADPEALAAREIVGVNLNNKAGAELLTLVADLIDAGKLLVRIDNLVSLRDAPSALDRNKAGLSRGKTVIEI</sequence>
<dbReference type="EMBL" id="JBITGY010000005">
    <property type="protein sequence ID" value="MFI6499928.1"/>
    <property type="molecule type" value="Genomic_DNA"/>
</dbReference>
<protein>
    <submittedName>
        <fullName evidence="3">NADP-dependent oxidoreductase</fullName>
        <ecNumber evidence="3">1.-.-.-</ecNumber>
    </submittedName>
</protein>
<evidence type="ECO:0000259" key="2">
    <source>
        <dbReference type="SMART" id="SM00829"/>
    </source>
</evidence>
<dbReference type="PANTHER" id="PTHR44154:SF1">
    <property type="entry name" value="QUINONE OXIDOREDUCTASE"/>
    <property type="match status" value="1"/>
</dbReference>
<dbReference type="InterPro" id="IPR036291">
    <property type="entry name" value="NAD(P)-bd_dom_sf"/>
</dbReference>
<dbReference type="Gene3D" id="3.40.50.720">
    <property type="entry name" value="NAD(P)-binding Rossmann-like Domain"/>
    <property type="match status" value="1"/>
</dbReference>
<dbReference type="Pfam" id="PF08240">
    <property type="entry name" value="ADH_N"/>
    <property type="match status" value="1"/>
</dbReference>
<organism evidence="3 4">
    <name type="scientific">Nonomuraea typhae</name>
    <dbReference type="NCBI Taxonomy" id="2603600"/>
    <lineage>
        <taxon>Bacteria</taxon>
        <taxon>Bacillati</taxon>
        <taxon>Actinomycetota</taxon>
        <taxon>Actinomycetes</taxon>
        <taxon>Streptosporangiales</taxon>
        <taxon>Streptosporangiaceae</taxon>
        <taxon>Nonomuraea</taxon>
    </lineage>
</organism>
<feature type="domain" description="Enoyl reductase (ER)" evidence="2">
    <location>
        <begin position="10"/>
        <end position="304"/>
    </location>
</feature>
<evidence type="ECO:0000313" key="4">
    <source>
        <dbReference type="Proteomes" id="UP001612741"/>
    </source>
</evidence>
<dbReference type="InterPro" id="IPR011032">
    <property type="entry name" value="GroES-like_sf"/>
</dbReference>
<dbReference type="RefSeq" id="WP_397083534.1">
    <property type="nucleotide sequence ID" value="NZ_JBITGY010000005.1"/>
</dbReference>
<dbReference type="InterPro" id="IPR020843">
    <property type="entry name" value="ER"/>
</dbReference>
<evidence type="ECO:0000256" key="1">
    <source>
        <dbReference type="ARBA" id="ARBA00022857"/>
    </source>
</evidence>
<dbReference type="Proteomes" id="UP001612741">
    <property type="component" value="Unassembled WGS sequence"/>
</dbReference>
<keyword evidence="3" id="KW-0560">Oxidoreductase</keyword>
<dbReference type="GO" id="GO:0016491">
    <property type="term" value="F:oxidoreductase activity"/>
    <property type="evidence" value="ECO:0007669"/>
    <property type="project" value="UniProtKB-KW"/>
</dbReference>
<dbReference type="SUPFAM" id="SSF50129">
    <property type="entry name" value="GroES-like"/>
    <property type="match status" value="1"/>
</dbReference>
<dbReference type="PANTHER" id="PTHR44154">
    <property type="entry name" value="QUINONE OXIDOREDUCTASE"/>
    <property type="match status" value="1"/>
</dbReference>
<dbReference type="InterPro" id="IPR051603">
    <property type="entry name" value="Zinc-ADH_QOR/CCCR"/>
</dbReference>
<dbReference type="SMART" id="SM00829">
    <property type="entry name" value="PKS_ER"/>
    <property type="match status" value="1"/>
</dbReference>
<gene>
    <name evidence="3" type="ORF">ACIBG2_21255</name>
</gene>
<keyword evidence="4" id="KW-1185">Reference proteome</keyword>